<protein>
    <submittedName>
        <fullName evidence="2">Uncharacterized protein</fullName>
    </submittedName>
</protein>
<name>A0ABP0GYZ3_CLALP</name>
<feature type="compositionally biased region" description="Basic and acidic residues" evidence="1">
    <location>
        <begin position="13"/>
        <end position="24"/>
    </location>
</feature>
<evidence type="ECO:0000313" key="2">
    <source>
        <dbReference type="EMBL" id="CAK8696775.1"/>
    </source>
</evidence>
<comment type="caution">
    <text evidence="2">The sequence shown here is derived from an EMBL/GenBank/DDBJ whole genome shotgun (WGS) entry which is preliminary data.</text>
</comment>
<proteinExistence type="predicted"/>
<accession>A0ABP0GYZ3</accession>
<organism evidence="2 3">
    <name type="scientific">Clavelina lepadiformis</name>
    <name type="common">Light-bulb sea squirt</name>
    <name type="synonym">Ascidia lepadiformis</name>
    <dbReference type="NCBI Taxonomy" id="159417"/>
    <lineage>
        <taxon>Eukaryota</taxon>
        <taxon>Metazoa</taxon>
        <taxon>Chordata</taxon>
        <taxon>Tunicata</taxon>
        <taxon>Ascidiacea</taxon>
        <taxon>Aplousobranchia</taxon>
        <taxon>Clavelinidae</taxon>
        <taxon>Clavelina</taxon>
    </lineage>
</organism>
<evidence type="ECO:0000256" key="1">
    <source>
        <dbReference type="SAM" id="MobiDB-lite"/>
    </source>
</evidence>
<keyword evidence="3" id="KW-1185">Reference proteome</keyword>
<dbReference type="EMBL" id="CAWYQH010000163">
    <property type="protein sequence ID" value="CAK8696775.1"/>
    <property type="molecule type" value="Genomic_DNA"/>
</dbReference>
<evidence type="ECO:0000313" key="3">
    <source>
        <dbReference type="Proteomes" id="UP001642483"/>
    </source>
</evidence>
<gene>
    <name evidence="2" type="ORF">CVLEPA_LOCUS30096</name>
</gene>
<reference evidence="2 3" key="1">
    <citation type="submission" date="2024-02" db="EMBL/GenBank/DDBJ databases">
        <authorList>
            <person name="Daric V."/>
            <person name="Darras S."/>
        </authorList>
    </citation>
    <scope>NUCLEOTIDE SEQUENCE [LARGE SCALE GENOMIC DNA]</scope>
</reference>
<dbReference type="Proteomes" id="UP001642483">
    <property type="component" value="Unassembled WGS sequence"/>
</dbReference>
<sequence length="84" mass="9295">MLAKKTKIQYERKSRIIPGKEPHATRPSSSQTANCGRIDEWGAHAAPDLVYALISCVDFAFVVSSSSGSSKRDATVFHAFQRPW</sequence>
<feature type="region of interest" description="Disordered" evidence="1">
    <location>
        <begin position="13"/>
        <end position="34"/>
    </location>
</feature>